<accession>A0ABQ4YSS7</accession>
<proteinExistence type="predicted"/>
<dbReference type="EMBL" id="BQNB010010635">
    <property type="protein sequence ID" value="GJS79947.1"/>
    <property type="molecule type" value="Genomic_DNA"/>
</dbReference>
<evidence type="ECO:0000313" key="2">
    <source>
        <dbReference type="Proteomes" id="UP001151760"/>
    </source>
</evidence>
<reference evidence="1" key="1">
    <citation type="journal article" date="2022" name="Int. J. Mol. Sci.">
        <title>Draft Genome of Tanacetum Coccineum: Genomic Comparison of Closely Related Tanacetum-Family Plants.</title>
        <authorList>
            <person name="Yamashiro T."/>
            <person name="Shiraishi A."/>
            <person name="Nakayama K."/>
            <person name="Satake H."/>
        </authorList>
    </citation>
    <scope>NUCLEOTIDE SEQUENCE</scope>
</reference>
<dbReference type="Proteomes" id="UP001151760">
    <property type="component" value="Unassembled WGS sequence"/>
</dbReference>
<sequence>MDSSAGQSSTKAILHALQKAYNTNKASFKVQALVKADPPPGLTIYVRGRGEPLLVASHNWPKRQKSWSHLDRGSGLAGSLRDEMMQASDTQEYPSLIDTFWRTHTVDGVFPKDENRRIYLLDRMDHAFGKGVKLRGHHSGWVLSCIAITGHIQAKYARPRQVAQEHA</sequence>
<reference evidence="1" key="2">
    <citation type="submission" date="2022-01" db="EMBL/GenBank/DDBJ databases">
        <authorList>
            <person name="Yamashiro T."/>
            <person name="Shiraishi A."/>
            <person name="Satake H."/>
            <person name="Nakayama K."/>
        </authorList>
    </citation>
    <scope>NUCLEOTIDE SEQUENCE</scope>
</reference>
<name>A0ABQ4YSS7_9ASTR</name>
<gene>
    <name evidence="1" type="ORF">Tco_0729828</name>
</gene>
<organism evidence="1 2">
    <name type="scientific">Tanacetum coccineum</name>
    <dbReference type="NCBI Taxonomy" id="301880"/>
    <lineage>
        <taxon>Eukaryota</taxon>
        <taxon>Viridiplantae</taxon>
        <taxon>Streptophyta</taxon>
        <taxon>Embryophyta</taxon>
        <taxon>Tracheophyta</taxon>
        <taxon>Spermatophyta</taxon>
        <taxon>Magnoliopsida</taxon>
        <taxon>eudicotyledons</taxon>
        <taxon>Gunneridae</taxon>
        <taxon>Pentapetalae</taxon>
        <taxon>asterids</taxon>
        <taxon>campanulids</taxon>
        <taxon>Asterales</taxon>
        <taxon>Asteraceae</taxon>
        <taxon>Asteroideae</taxon>
        <taxon>Anthemideae</taxon>
        <taxon>Anthemidinae</taxon>
        <taxon>Tanacetum</taxon>
    </lineage>
</organism>
<protein>
    <submittedName>
        <fullName evidence="1">Uncharacterized protein</fullName>
    </submittedName>
</protein>
<comment type="caution">
    <text evidence="1">The sequence shown here is derived from an EMBL/GenBank/DDBJ whole genome shotgun (WGS) entry which is preliminary data.</text>
</comment>
<evidence type="ECO:0000313" key="1">
    <source>
        <dbReference type="EMBL" id="GJS79947.1"/>
    </source>
</evidence>
<keyword evidence="2" id="KW-1185">Reference proteome</keyword>